<dbReference type="Proteomes" id="UP000614811">
    <property type="component" value="Unassembled WGS sequence"/>
</dbReference>
<accession>A0A918VSY8</accession>
<keyword evidence="2" id="KW-1185">Reference proteome</keyword>
<gene>
    <name evidence="1" type="ORF">GCM10008090_32140</name>
</gene>
<proteinExistence type="predicted"/>
<dbReference type="RefSeq" id="WP_189402731.1">
    <property type="nucleotide sequence ID" value="NZ_BMXA01000008.1"/>
</dbReference>
<dbReference type="PROSITE" id="PS51257">
    <property type="entry name" value="PROKAR_LIPOPROTEIN"/>
    <property type="match status" value="1"/>
</dbReference>
<protein>
    <submittedName>
        <fullName evidence="1">Uncharacterized protein</fullName>
    </submittedName>
</protein>
<evidence type="ECO:0000313" key="2">
    <source>
        <dbReference type="Proteomes" id="UP000614811"/>
    </source>
</evidence>
<dbReference type="AlphaFoldDB" id="A0A918VSY8"/>
<comment type="caution">
    <text evidence="1">The sequence shown here is derived from an EMBL/GenBank/DDBJ whole genome shotgun (WGS) entry which is preliminary data.</text>
</comment>
<dbReference type="EMBL" id="BMXA01000008">
    <property type="protein sequence ID" value="GHA19927.1"/>
    <property type="molecule type" value="Genomic_DNA"/>
</dbReference>
<evidence type="ECO:0000313" key="1">
    <source>
        <dbReference type="EMBL" id="GHA19927.1"/>
    </source>
</evidence>
<reference evidence="1" key="2">
    <citation type="submission" date="2020-09" db="EMBL/GenBank/DDBJ databases">
        <authorList>
            <person name="Sun Q."/>
            <person name="Kim S."/>
        </authorList>
    </citation>
    <scope>NUCLEOTIDE SEQUENCE</scope>
    <source>
        <strain evidence="1">KCTC 12711</strain>
    </source>
</reference>
<name>A0A918VSY8_9GAMM</name>
<reference evidence="1" key="1">
    <citation type="journal article" date="2014" name="Int. J. Syst. Evol. Microbiol.">
        <title>Complete genome sequence of Corynebacterium casei LMG S-19264T (=DSM 44701T), isolated from a smear-ripened cheese.</title>
        <authorList>
            <consortium name="US DOE Joint Genome Institute (JGI-PGF)"/>
            <person name="Walter F."/>
            <person name="Albersmeier A."/>
            <person name="Kalinowski J."/>
            <person name="Ruckert C."/>
        </authorList>
    </citation>
    <scope>NUCLEOTIDE SEQUENCE</scope>
    <source>
        <strain evidence="1">KCTC 12711</strain>
    </source>
</reference>
<organism evidence="1 2">
    <name type="scientific">Arenicella chitinivorans</name>
    <dbReference type="NCBI Taxonomy" id="1329800"/>
    <lineage>
        <taxon>Bacteria</taxon>
        <taxon>Pseudomonadati</taxon>
        <taxon>Pseudomonadota</taxon>
        <taxon>Gammaproteobacteria</taxon>
        <taxon>Arenicellales</taxon>
        <taxon>Arenicellaceae</taxon>
        <taxon>Arenicella</taxon>
    </lineage>
</organism>
<sequence>MARCLAWIGLGLLALSLTGCFLNRAGLAPFDAEFDVRPQILCEGEATNVSWDIDADRLDRTTVLITQSPGGVVDVEPPGRNTGSVSFVPRPPATEADIRSTAINKLAILRKHDGDDFTQSVTTPVFVVGSEATYPHQETFKWGCFNAPGGGSAGWTRVDYERGQKASSSMRVTSVQNLSTVPVIVGVRRDPADSVSMLPLGIGATTTALNGEFWGVWQAVPEFTDFGGADGCEDELPPGSVVLGPRSPTVITPRPDLILGIQLACNAL</sequence>